<dbReference type="Gene3D" id="3.40.50.1820">
    <property type="entry name" value="alpha/beta hydrolase"/>
    <property type="match status" value="1"/>
</dbReference>
<sequence length="247" mass="27709">MRFTEYCIEPRAAHTHTVIFLHGRDSICNEFADELFESEASEPANQPRTLPDLLPSIRWVFPGAAVMPSERFGTDMPQWFDVWSLENPEEQADIQTAGLRRSIDFLVNLIESESALVSMEKIFLCGISQGFVTAVAALLSTSKLGSLGGLIGWCSWMPPAVVIEELAEKYSPYHQESVTQPSIEPPIFLAHAVDDEVIDIKLGRQLQRTLGSFCKAVEWHEYDSGGHWVNEPQGVDDMVSFLRVNMH</sequence>
<dbReference type="InterPro" id="IPR050565">
    <property type="entry name" value="LYPA1-2/EST-like"/>
</dbReference>
<dbReference type="EMBL" id="WVTB01000052">
    <property type="protein sequence ID" value="KAF3804014.1"/>
    <property type="molecule type" value="Genomic_DNA"/>
</dbReference>
<dbReference type="Pfam" id="PF02230">
    <property type="entry name" value="Abhydrolase_2"/>
    <property type="match status" value="1"/>
</dbReference>
<feature type="domain" description="Phospholipase/carboxylesterase/thioesterase" evidence="2">
    <location>
        <begin position="8"/>
        <end position="244"/>
    </location>
</feature>
<reference evidence="3" key="1">
    <citation type="journal article" date="2020" name="Phytopathology">
        <title>Genome sequence and comparative analysis of Colletotrichum gloeosporioides isolated from Liriodendron leaves.</title>
        <authorList>
            <person name="Fu F.F."/>
            <person name="Hao Z."/>
            <person name="Wang P."/>
            <person name="Lu Y."/>
            <person name="Xue L.J."/>
            <person name="Wei G."/>
            <person name="Tian Y."/>
            <person name="Baishi H."/>
            <person name="Xu H."/>
            <person name="Shi J."/>
            <person name="Cheng T."/>
            <person name="Wang G."/>
            <person name="Yi Y."/>
            <person name="Chen J."/>
        </authorList>
    </citation>
    <scope>NUCLEOTIDE SEQUENCE</scope>
    <source>
        <strain evidence="3">Lc1</strain>
    </source>
</reference>
<comment type="caution">
    <text evidence="3">The sequence shown here is derived from an EMBL/GenBank/DDBJ whole genome shotgun (WGS) entry which is preliminary data.</text>
</comment>
<dbReference type="Proteomes" id="UP000613401">
    <property type="component" value="Unassembled WGS sequence"/>
</dbReference>
<dbReference type="RefSeq" id="XP_045263173.1">
    <property type="nucleotide sequence ID" value="XM_045408483.1"/>
</dbReference>
<reference evidence="3" key="2">
    <citation type="submission" date="2020-03" db="EMBL/GenBank/DDBJ databases">
        <authorList>
            <person name="Fu F.-F."/>
            <person name="Chen J."/>
        </authorList>
    </citation>
    <scope>NUCLEOTIDE SEQUENCE</scope>
    <source>
        <strain evidence="3">Lc1</strain>
    </source>
</reference>
<dbReference type="GO" id="GO:0005737">
    <property type="term" value="C:cytoplasm"/>
    <property type="evidence" value="ECO:0007669"/>
    <property type="project" value="TreeGrafter"/>
</dbReference>
<gene>
    <name evidence="3" type="ORF">GCG54_00008518</name>
</gene>
<dbReference type="PANTHER" id="PTHR10655:SF63">
    <property type="entry name" value="PHOSPHOLIPASE_CARBOXYLESTERASE_THIOESTERASE DOMAIN-CONTAINING PROTEIN"/>
    <property type="match status" value="1"/>
</dbReference>
<dbReference type="PANTHER" id="PTHR10655">
    <property type="entry name" value="LYSOPHOSPHOLIPASE-RELATED"/>
    <property type="match status" value="1"/>
</dbReference>
<dbReference type="SUPFAM" id="SSF53474">
    <property type="entry name" value="alpha/beta-Hydrolases"/>
    <property type="match status" value="1"/>
</dbReference>
<evidence type="ECO:0000259" key="2">
    <source>
        <dbReference type="Pfam" id="PF02230"/>
    </source>
</evidence>
<dbReference type="GeneID" id="69015659"/>
<dbReference type="InterPro" id="IPR003140">
    <property type="entry name" value="PLipase/COase/thioEstase"/>
</dbReference>
<organism evidence="3 4">
    <name type="scientific">Colletotrichum gloeosporioides</name>
    <name type="common">Anthracnose fungus</name>
    <name type="synonym">Glomerella cingulata</name>
    <dbReference type="NCBI Taxonomy" id="474922"/>
    <lineage>
        <taxon>Eukaryota</taxon>
        <taxon>Fungi</taxon>
        <taxon>Dikarya</taxon>
        <taxon>Ascomycota</taxon>
        <taxon>Pezizomycotina</taxon>
        <taxon>Sordariomycetes</taxon>
        <taxon>Hypocreomycetidae</taxon>
        <taxon>Glomerellales</taxon>
        <taxon>Glomerellaceae</taxon>
        <taxon>Colletotrichum</taxon>
        <taxon>Colletotrichum gloeosporioides species complex</taxon>
    </lineage>
</organism>
<accession>A0A8H4CHM7</accession>
<evidence type="ECO:0000313" key="3">
    <source>
        <dbReference type="EMBL" id="KAF3804014.1"/>
    </source>
</evidence>
<dbReference type="GO" id="GO:0008474">
    <property type="term" value="F:palmitoyl-(protein) hydrolase activity"/>
    <property type="evidence" value="ECO:0007669"/>
    <property type="project" value="TreeGrafter"/>
</dbReference>
<keyword evidence="4" id="KW-1185">Reference proteome</keyword>
<evidence type="ECO:0000256" key="1">
    <source>
        <dbReference type="ARBA" id="ARBA00006499"/>
    </source>
</evidence>
<dbReference type="GO" id="GO:0052689">
    <property type="term" value="F:carboxylic ester hydrolase activity"/>
    <property type="evidence" value="ECO:0007669"/>
    <property type="project" value="TreeGrafter"/>
</dbReference>
<dbReference type="AlphaFoldDB" id="A0A8H4CHM7"/>
<protein>
    <recommendedName>
        <fullName evidence="2">Phospholipase/carboxylesterase/thioesterase domain-containing protein</fullName>
    </recommendedName>
</protein>
<name>A0A8H4CHM7_COLGL</name>
<dbReference type="InterPro" id="IPR029058">
    <property type="entry name" value="AB_hydrolase_fold"/>
</dbReference>
<proteinExistence type="inferred from homology"/>
<evidence type="ECO:0000313" key="4">
    <source>
        <dbReference type="Proteomes" id="UP000613401"/>
    </source>
</evidence>
<comment type="similarity">
    <text evidence="1">Belongs to the AB hydrolase superfamily. AB hydrolase 2 family.</text>
</comment>